<protein>
    <submittedName>
        <fullName evidence="2">Uncharacterized protein</fullName>
    </submittedName>
</protein>
<gene>
    <name evidence="2" type="ORF">PAHAL_9G411500</name>
</gene>
<sequence length="165" mass="17980">MATATPSSMLRRAIPKSDAARPPWIYSDRPTAPWFLTREAGSPRPRPRTEAPTSPGSPDHPHPSRWVSSTRRARILARPVPRFPTASGSSSSSLLPLVPEQPLRPQDANPPFPSSRGSTHVAPSARRRRIGSSAATRTTNSSTVRLPLRRRDCGSLRTRLPGDLG</sequence>
<proteinExistence type="predicted"/>
<organism evidence="2">
    <name type="scientific">Panicum hallii</name>
    <dbReference type="NCBI Taxonomy" id="206008"/>
    <lineage>
        <taxon>Eukaryota</taxon>
        <taxon>Viridiplantae</taxon>
        <taxon>Streptophyta</taxon>
        <taxon>Embryophyta</taxon>
        <taxon>Tracheophyta</taxon>
        <taxon>Spermatophyta</taxon>
        <taxon>Magnoliopsida</taxon>
        <taxon>Liliopsida</taxon>
        <taxon>Poales</taxon>
        <taxon>Poaceae</taxon>
        <taxon>PACMAD clade</taxon>
        <taxon>Panicoideae</taxon>
        <taxon>Panicodae</taxon>
        <taxon>Paniceae</taxon>
        <taxon>Panicinae</taxon>
        <taxon>Panicum</taxon>
        <taxon>Panicum sect. Panicum</taxon>
    </lineage>
</organism>
<name>A0A2T8I492_9POAL</name>
<reference evidence="2" key="1">
    <citation type="submission" date="2018-04" db="EMBL/GenBank/DDBJ databases">
        <title>WGS assembly of Panicum hallii.</title>
        <authorList>
            <person name="Lovell J."/>
            <person name="Jenkins J."/>
            <person name="Lowry D."/>
            <person name="Mamidi S."/>
            <person name="Sreedasyam A."/>
            <person name="Weng X."/>
            <person name="Barry K."/>
            <person name="Bonette J."/>
            <person name="Campitelli B."/>
            <person name="Daum C."/>
            <person name="Gordon S."/>
            <person name="Gould B."/>
            <person name="Lipzen A."/>
            <person name="Macqueen A."/>
            <person name="Palacio-Mejia J."/>
            <person name="Plott C."/>
            <person name="Shakirov E."/>
            <person name="Shu S."/>
            <person name="Yoshinaga Y."/>
            <person name="Zane M."/>
            <person name="Rokhsar D."/>
            <person name="Grimwood J."/>
            <person name="Schmutz J."/>
            <person name="Juenger T."/>
        </authorList>
    </citation>
    <scope>NUCLEOTIDE SEQUENCE [LARGE SCALE GENOMIC DNA]</scope>
    <source>
        <strain evidence="2">FIL2</strain>
    </source>
</reference>
<feature type="region of interest" description="Disordered" evidence="1">
    <location>
        <begin position="1"/>
        <end position="165"/>
    </location>
</feature>
<dbReference type="EMBL" id="CM008054">
    <property type="protein sequence ID" value="PVH32491.1"/>
    <property type="molecule type" value="Genomic_DNA"/>
</dbReference>
<accession>A0A2T8I492</accession>
<dbReference type="Gramene" id="PVH32491">
    <property type="protein sequence ID" value="PVH32491"/>
    <property type="gene ID" value="PAHAL_9G411500"/>
</dbReference>
<dbReference type="AlphaFoldDB" id="A0A2T8I492"/>
<dbReference type="Proteomes" id="UP000243499">
    <property type="component" value="Chromosome 9"/>
</dbReference>
<evidence type="ECO:0000313" key="2">
    <source>
        <dbReference type="EMBL" id="PVH32491.1"/>
    </source>
</evidence>
<feature type="compositionally biased region" description="Low complexity" evidence="1">
    <location>
        <begin position="131"/>
        <end position="143"/>
    </location>
</feature>
<evidence type="ECO:0000256" key="1">
    <source>
        <dbReference type="SAM" id="MobiDB-lite"/>
    </source>
</evidence>